<gene>
    <name evidence="2" type="ORF">B0T18DRAFT_187046</name>
</gene>
<dbReference type="Proteomes" id="UP001172155">
    <property type="component" value="Unassembled WGS sequence"/>
</dbReference>
<organism evidence="2 3">
    <name type="scientific">Schizothecium vesticola</name>
    <dbReference type="NCBI Taxonomy" id="314040"/>
    <lineage>
        <taxon>Eukaryota</taxon>
        <taxon>Fungi</taxon>
        <taxon>Dikarya</taxon>
        <taxon>Ascomycota</taxon>
        <taxon>Pezizomycotina</taxon>
        <taxon>Sordariomycetes</taxon>
        <taxon>Sordariomycetidae</taxon>
        <taxon>Sordariales</taxon>
        <taxon>Schizotheciaceae</taxon>
        <taxon>Schizothecium</taxon>
    </lineage>
</organism>
<feature type="region of interest" description="Disordered" evidence="1">
    <location>
        <begin position="153"/>
        <end position="193"/>
    </location>
</feature>
<dbReference type="EMBL" id="JAUKUD010000005">
    <property type="protein sequence ID" value="KAK0743602.1"/>
    <property type="molecule type" value="Genomic_DNA"/>
</dbReference>
<feature type="region of interest" description="Disordered" evidence="1">
    <location>
        <begin position="1"/>
        <end position="21"/>
    </location>
</feature>
<comment type="caution">
    <text evidence="2">The sequence shown here is derived from an EMBL/GenBank/DDBJ whole genome shotgun (WGS) entry which is preliminary data.</text>
</comment>
<proteinExistence type="predicted"/>
<reference evidence="2" key="1">
    <citation type="submission" date="2023-06" db="EMBL/GenBank/DDBJ databases">
        <title>Genome-scale phylogeny and comparative genomics of the fungal order Sordariales.</title>
        <authorList>
            <consortium name="Lawrence Berkeley National Laboratory"/>
            <person name="Hensen N."/>
            <person name="Bonometti L."/>
            <person name="Westerberg I."/>
            <person name="Brannstrom I.O."/>
            <person name="Guillou S."/>
            <person name="Cros-Aarteil S."/>
            <person name="Calhoun S."/>
            <person name="Haridas S."/>
            <person name="Kuo A."/>
            <person name="Mondo S."/>
            <person name="Pangilinan J."/>
            <person name="Riley R."/>
            <person name="LaButti K."/>
            <person name="Andreopoulos B."/>
            <person name="Lipzen A."/>
            <person name="Chen C."/>
            <person name="Yanf M."/>
            <person name="Daum C."/>
            <person name="Ng V."/>
            <person name="Clum A."/>
            <person name="Steindorff A."/>
            <person name="Ohm R."/>
            <person name="Martin F."/>
            <person name="Silar P."/>
            <person name="Natvig D."/>
            <person name="Lalanne C."/>
            <person name="Gautier V."/>
            <person name="Ament-velasquez S.L."/>
            <person name="Kruys A."/>
            <person name="Hutchinson M.I."/>
            <person name="Powell A.J."/>
            <person name="Barry K."/>
            <person name="Miller A.N."/>
            <person name="Grigoriev I.V."/>
            <person name="Debuchy R."/>
            <person name="Gladieux P."/>
            <person name="Thoren M.H."/>
            <person name="Johannesson H."/>
        </authorList>
    </citation>
    <scope>NUCLEOTIDE SEQUENCE</scope>
    <source>
        <strain evidence="2">SMH3187-1</strain>
    </source>
</reference>
<feature type="compositionally biased region" description="Low complexity" evidence="1">
    <location>
        <begin position="12"/>
        <end position="21"/>
    </location>
</feature>
<feature type="compositionally biased region" description="Low complexity" evidence="1">
    <location>
        <begin position="165"/>
        <end position="176"/>
    </location>
</feature>
<protein>
    <submittedName>
        <fullName evidence="2">Uncharacterized protein</fullName>
    </submittedName>
</protein>
<accession>A0AA40EQK5</accession>
<evidence type="ECO:0000313" key="2">
    <source>
        <dbReference type="EMBL" id="KAK0743602.1"/>
    </source>
</evidence>
<evidence type="ECO:0000256" key="1">
    <source>
        <dbReference type="SAM" id="MobiDB-lite"/>
    </source>
</evidence>
<name>A0AA40EQK5_9PEZI</name>
<keyword evidence="3" id="KW-1185">Reference proteome</keyword>
<sequence length="231" mass="24879">MVAGEHAAIHGSSTLPPSSLSSCYVISESPCESLRPRQPSTAPRLSCLGRGFSQCPKWLRGSILFLVWLGHHYRCVVSLLGGIGDLALVNHAVARVDDKRRCRQTHDGQGGNDGEDKLRALVLKQGEASEHGRRPGFLVEDWGLRSPAIPFPLAGGGALPSEQQGGPRRTSTGPGPLSCPFRDSPPSAWPLDRGRAASPLPWAPWTPWTPCCDFMPGISKSTIQRARLQGH</sequence>
<evidence type="ECO:0000313" key="3">
    <source>
        <dbReference type="Proteomes" id="UP001172155"/>
    </source>
</evidence>
<dbReference type="AlphaFoldDB" id="A0AA40EQK5"/>